<keyword evidence="7 9" id="KW-0472">Membrane</keyword>
<comment type="similarity">
    <text evidence="8 9">Belongs to the TRAP transporter small permease family.</text>
</comment>
<organism evidence="11 12">
    <name type="scientific">Pontivivens nitratireducens</name>
    <dbReference type="NCBI Taxonomy" id="2758038"/>
    <lineage>
        <taxon>Bacteria</taxon>
        <taxon>Pseudomonadati</taxon>
        <taxon>Pseudomonadota</taxon>
        <taxon>Alphaproteobacteria</taxon>
        <taxon>Rhodobacterales</taxon>
        <taxon>Paracoccaceae</taxon>
        <taxon>Pontivivens</taxon>
    </lineage>
</organism>
<keyword evidence="4 9" id="KW-0997">Cell inner membrane</keyword>
<feature type="transmembrane region" description="Helical" evidence="9">
    <location>
        <begin position="90"/>
        <end position="111"/>
    </location>
</feature>
<dbReference type="GO" id="GO:0022857">
    <property type="term" value="F:transmembrane transporter activity"/>
    <property type="evidence" value="ECO:0007669"/>
    <property type="project" value="UniProtKB-UniRule"/>
</dbReference>
<dbReference type="AlphaFoldDB" id="A0A6G7VQQ0"/>
<dbReference type="Proteomes" id="UP000500791">
    <property type="component" value="Plasmid unnamed2"/>
</dbReference>
<feature type="transmembrane region" description="Helical" evidence="9">
    <location>
        <begin position="51"/>
        <end position="69"/>
    </location>
</feature>
<keyword evidence="6 9" id="KW-1133">Transmembrane helix</keyword>
<evidence type="ECO:0000256" key="2">
    <source>
        <dbReference type="ARBA" id="ARBA00022448"/>
    </source>
</evidence>
<dbReference type="Pfam" id="PF04290">
    <property type="entry name" value="DctQ"/>
    <property type="match status" value="1"/>
</dbReference>
<evidence type="ECO:0000256" key="7">
    <source>
        <dbReference type="ARBA" id="ARBA00023136"/>
    </source>
</evidence>
<proteinExistence type="inferred from homology"/>
<feature type="domain" description="Tripartite ATP-independent periplasmic transporters DctQ component" evidence="10">
    <location>
        <begin position="26"/>
        <end position="159"/>
    </location>
</feature>
<gene>
    <name evidence="11" type="ORF">G8E03_15225</name>
</gene>
<dbReference type="PANTHER" id="PTHR35011:SF10">
    <property type="entry name" value="TRAP TRANSPORTER SMALL PERMEASE PROTEIN"/>
    <property type="match status" value="1"/>
</dbReference>
<keyword evidence="3" id="KW-1003">Cell membrane</keyword>
<reference evidence="11 12" key="1">
    <citation type="submission" date="2020-03" db="EMBL/GenBank/DDBJ databases">
        <title>Complete genome sequence of Monaibacterium sp. ALG8 with diverse plasmids.</title>
        <authorList>
            <person name="Sun C."/>
        </authorList>
    </citation>
    <scope>NUCLEOTIDE SEQUENCE [LARGE SCALE GENOMIC DNA]</scope>
    <source>
        <strain evidence="11 12">ALG8</strain>
        <plasmid evidence="11 12">unnamed2</plasmid>
    </source>
</reference>
<keyword evidence="12" id="KW-1185">Reference proteome</keyword>
<dbReference type="PANTHER" id="PTHR35011">
    <property type="entry name" value="2,3-DIKETO-L-GULONATE TRAP TRANSPORTER SMALL PERMEASE PROTEIN YIAM"/>
    <property type="match status" value="1"/>
</dbReference>
<accession>A0A6G7VQQ0</accession>
<dbReference type="EMBL" id="CP049813">
    <property type="protein sequence ID" value="QIK42205.1"/>
    <property type="molecule type" value="Genomic_DNA"/>
</dbReference>
<evidence type="ECO:0000256" key="6">
    <source>
        <dbReference type="ARBA" id="ARBA00022989"/>
    </source>
</evidence>
<comment type="function">
    <text evidence="9">Part of the tripartite ATP-independent periplasmic (TRAP) transport system.</text>
</comment>
<dbReference type="InterPro" id="IPR007387">
    <property type="entry name" value="TRAP_DctQ"/>
</dbReference>
<evidence type="ECO:0000256" key="9">
    <source>
        <dbReference type="RuleBase" id="RU369079"/>
    </source>
</evidence>
<evidence type="ECO:0000256" key="1">
    <source>
        <dbReference type="ARBA" id="ARBA00004429"/>
    </source>
</evidence>
<comment type="subunit">
    <text evidence="9">The complex comprises the extracytoplasmic solute receptor protein and the two transmembrane proteins.</text>
</comment>
<feature type="transmembrane region" description="Helical" evidence="9">
    <location>
        <begin position="131"/>
        <end position="153"/>
    </location>
</feature>
<dbReference type="GO" id="GO:0015740">
    <property type="term" value="P:C4-dicarboxylate transport"/>
    <property type="evidence" value="ECO:0007669"/>
    <property type="project" value="TreeGrafter"/>
</dbReference>
<evidence type="ECO:0000256" key="5">
    <source>
        <dbReference type="ARBA" id="ARBA00022692"/>
    </source>
</evidence>
<protein>
    <recommendedName>
        <fullName evidence="9">TRAP transporter small permease protein</fullName>
    </recommendedName>
</protein>
<dbReference type="RefSeq" id="WP_166194518.1">
    <property type="nucleotide sequence ID" value="NZ_CP049813.1"/>
</dbReference>
<name>A0A6G7VQQ0_9RHOB</name>
<feature type="transmembrane region" description="Helical" evidence="9">
    <location>
        <begin position="7"/>
        <end position="31"/>
    </location>
</feature>
<evidence type="ECO:0000256" key="3">
    <source>
        <dbReference type="ARBA" id="ARBA00022475"/>
    </source>
</evidence>
<keyword evidence="5 9" id="KW-0812">Transmembrane</keyword>
<comment type="subcellular location">
    <subcellularLocation>
        <location evidence="1 9">Cell inner membrane</location>
        <topology evidence="1 9">Multi-pass membrane protein</topology>
    </subcellularLocation>
</comment>
<keyword evidence="11" id="KW-0614">Plasmid</keyword>
<evidence type="ECO:0000313" key="11">
    <source>
        <dbReference type="EMBL" id="QIK42205.1"/>
    </source>
</evidence>
<dbReference type="KEGG" id="mon:G8E03_15225"/>
<keyword evidence="2 9" id="KW-0813">Transport</keyword>
<geneLocation type="plasmid" evidence="11 12">
    <name>unnamed2</name>
</geneLocation>
<evidence type="ECO:0000256" key="4">
    <source>
        <dbReference type="ARBA" id="ARBA00022519"/>
    </source>
</evidence>
<dbReference type="GO" id="GO:0005886">
    <property type="term" value="C:plasma membrane"/>
    <property type="evidence" value="ECO:0007669"/>
    <property type="project" value="UniProtKB-SubCell"/>
</dbReference>
<evidence type="ECO:0000259" key="10">
    <source>
        <dbReference type="Pfam" id="PF04290"/>
    </source>
</evidence>
<evidence type="ECO:0000313" key="12">
    <source>
        <dbReference type="Proteomes" id="UP000500791"/>
    </source>
</evidence>
<sequence>MKSVDLALGAVTRILIVVAALAALVMMSLVVLDVTLRYMTSKPLQGTLEIASYYLMAPLVFFSFPFVERQQRHVRISLVTDLLSDRLQRILTVATGFLSCAYLAFFAFKAGEEAIKKTGIGEVAPSLTFDVYIWAARWTVPISIGLMAVMLLVDTLRHIADRSEEKLK</sequence>
<dbReference type="InterPro" id="IPR055348">
    <property type="entry name" value="DctQ"/>
</dbReference>
<evidence type="ECO:0000256" key="8">
    <source>
        <dbReference type="ARBA" id="ARBA00038436"/>
    </source>
</evidence>